<keyword evidence="2" id="KW-0732">Signal</keyword>
<dbReference type="InterPro" id="IPR007039">
    <property type="entry name" value="TrbC/VirB2"/>
</dbReference>
<comment type="caution">
    <text evidence="3">The sequence shown here is derived from an EMBL/GenBank/DDBJ whole genome shotgun (WGS) entry which is preliminary data.</text>
</comment>
<dbReference type="Proteomes" id="UP000320160">
    <property type="component" value="Unassembled WGS sequence"/>
</dbReference>
<feature type="chain" id="PRO_5021829382" evidence="2">
    <location>
        <begin position="25"/>
        <end position="105"/>
    </location>
</feature>
<feature type="transmembrane region" description="Helical" evidence="1">
    <location>
        <begin position="48"/>
        <end position="69"/>
    </location>
</feature>
<evidence type="ECO:0000256" key="1">
    <source>
        <dbReference type="SAM" id="Phobius"/>
    </source>
</evidence>
<gene>
    <name evidence="3" type="ORF">FOM92_01365</name>
</gene>
<dbReference type="Pfam" id="PF04956">
    <property type="entry name" value="TrbC"/>
    <property type="match status" value="1"/>
</dbReference>
<reference evidence="3 4" key="1">
    <citation type="submission" date="2019-07" db="EMBL/GenBank/DDBJ databases">
        <authorList>
            <person name="Park M."/>
        </authorList>
    </citation>
    <scope>NUCLEOTIDE SEQUENCE [LARGE SCALE GENOMIC DNA]</scope>
    <source>
        <strain evidence="3 4">KCTC32445</strain>
    </source>
</reference>
<accession>A0A553WKW0</accession>
<keyword evidence="1" id="KW-1133">Transmembrane helix</keyword>
<dbReference type="OrthoDB" id="7428140at2"/>
<dbReference type="EMBL" id="VKKU01000001">
    <property type="protein sequence ID" value="TSB05350.1"/>
    <property type="molecule type" value="Genomic_DNA"/>
</dbReference>
<feature type="transmembrane region" description="Helical" evidence="1">
    <location>
        <begin position="81"/>
        <end position="102"/>
    </location>
</feature>
<organism evidence="3 4">
    <name type="scientific">Sphingorhabdus contaminans</name>
    <dbReference type="NCBI Taxonomy" id="1343899"/>
    <lineage>
        <taxon>Bacteria</taxon>
        <taxon>Pseudomonadati</taxon>
        <taxon>Pseudomonadota</taxon>
        <taxon>Alphaproteobacteria</taxon>
        <taxon>Sphingomonadales</taxon>
        <taxon>Sphingomonadaceae</taxon>
        <taxon>Sphingorhabdus</taxon>
    </lineage>
</organism>
<keyword evidence="1" id="KW-0812">Transmembrane</keyword>
<feature type="signal peptide" evidence="2">
    <location>
        <begin position="1"/>
        <end position="24"/>
    </location>
</feature>
<keyword evidence="4" id="KW-1185">Reference proteome</keyword>
<sequence>MTKFKAKFTAIAAAIAALPQTALAQTAMADPQGSGPIVNALNWMQGTLLGNVATTAAVIAVAVVGMMMLTGRMNWRFGTTVIVGCFVLFGATAIVSGIRVAAVGG</sequence>
<dbReference type="AlphaFoldDB" id="A0A553WKW0"/>
<dbReference type="RefSeq" id="WP_143776263.1">
    <property type="nucleotide sequence ID" value="NZ_VKKU01000001.1"/>
</dbReference>
<protein>
    <submittedName>
        <fullName evidence="3">Type VI secretion protein</fullName>
    </submittedName>
</protein>
<keyword evidence="1" id="KW-0472">Membrane</keyword>
<evidence type="ECO:0000313" key="4">
    <source>
        <dbReference type="Proteomes" id="UP000320160"/>
    </source>
</evidence>
<proteinExistence type="predicted"/>
<name>A0A553WKW0_9SPHN</name>
<evidence type="ECO:0000256" key="2">
    <source>
        <dbReference type="SAM" id="SignalP"/>
    </source>
</evidence>
<evidence type="ECO:0000313" key="3">
    <source>
        <dbReference type="EMBL" id="TSB05350.1"/>
    </source>
</evidence>